<dbReference type="PROSITE" id="PS51352">
    <property type="entry name" value="THIOREDOXIN_2"/>
    <property type="match status" value="1"/>
</dbReference>
<dbReference type="EMBL" id="JBHPBY010000372">
    <property type="protein sequence ID" value="MFC1852823.1"/>
    <property type="molecule type" value="Genomic_DNA"/>
</dbReference>
<evidence type="ECO:0000256" key="1">
    <source>
        <dbReference type="SAM" id="SignalP"/>
    </source>
</evidence>
<evidence type="ECO:0000313" key="4">
    <source>
        <dbReference type="Proteomes" id="UP001594351"/>
    </source>
</evidence>
<gene>
    <name evidence="3" type="ORF">ACFL27_21710</name>
</gene>
<dbReference type="Proteomes" id="UP001594351">
    <property type="component" value="Unassembled WGS sequence"/>
</dbReference>
<dbReference type="Pfam" id="PF00085">
    <property type="entry name" value="Thioredoxin"/>
    <property type="match status" value="1"/>
</dbReference>
<evidence type="ECO:0000259" key="2">
    <source>
        <dbReference type="PROSITE" id="PS51352"/>
    </source>
</evidence>
<feature type="chain" id="PRO_5045572975" evidence="1">
    <location>
        <begin position="23"/>
        <end position="127"/>
    </location>
</feature>
<organism evidence="3 4">
    <name type="scientific">candidate division CSSED10-310 bacterium</name>
    <dbReference type="NCBI Taxonomy" id="2855610"/>
    <lineage>
        <taxon>Bacteria</taxon>
        <taxon>Bacteria division CSSED10-310</taxon>
    </lineage>
</organism>
<keyword evidence="1" id="KW-0732">Signal</keyword>
<protein>
    <submittedName>
        <fullName evidence="3">Thioredoxin family protein</fullName>
    </submittedName>
</protein>
<sequence length="127" mass="14562">MKKMFVLLVCIFTFSLSSFALASEKTKKIGNHDWLTEQNSFESIISKAQKEKKMFLMVFSATWCGPCQYVKKEIFAAESFKEVASRVILVYIEQTDPLGKKYVEKFKIRAFPTFKLFASDGTERSGS</sequence>
<dbReference type="InterPro" id="IPR017937">
    <property type="entry name" value="Thioredoxin_CS"/>
</dbReference>
<dbReference type="CDD" id="cd02947">
    <property type="entry name" value="TRX_family"/>
    <property type="match status" value="1"/>
</dbReference>
<feature type="domain" description="Thioredoxin" evidence="2">
    <location>
        <begin position="10"/>
        <end position="127"/>
    </location>
</feature>
<dbReference type="PROSITE" id="PS00194">
    <property type="entry name" value="THIOREDOXIN_1"/>
    <property type="match status" value="1"/>
</dbReference>
<dbReference type="InterPro" id="IPR036249">
    <property type="entry name" value="Thioredoxin-like_sf"/>
</dbReference>
<proteinExistence type="predicted"/>
<evidence type="ECO:0000313" key="3">
    <source>
        <dbReference type="EMBL" id="MFC1852823.1"/>
    </source>
</evidence>
<feature type="non-terminal residue" evidence="3">
    <location>
        <position position="127"/>
    </location>
</feature>
<name>A0ABV6Z3B8_UNCC1</name>
<feature type="signal peptide" evidence="1">
    <location>
        <begin position="1"/>
        <end position="22"/>
    </location>
</feature>
<comment type="caution">
    <text evidence="3">The sequence shown here is derived from an EMBL/GenBank/DDBJ whole genome shotgun (WGS) entry which is preliminary data.</text>
</comment>
<dbReference type="InterPro" id="IPR013766">
    <property type="entry name" value="Thioredoxin_domain"/>
</dbReference>
<accession>A0ABV6Z3B8</accession>
<dbReference type="Gene3D" id="3.40.30.10">
    <property type="entry name" value="Glutaredoxin"/>
    <property type="match status" value="1"/>
</dbReference>
<dbReference type="SUPFAM" id="SSF52833">
    <property type="entry name" value="Thioredoxin-like"/>
    <property type="match status" value="1"/>
</dbReference>
<keyword evidence="4" id="KW-1185">Reference proteome</keyword>
<reference evidence="3 4" key="1">
    <citation type="submission" date="2024-09" db="EMBL/GenBank/DDBJ databases">
        <title>Laminarin stimulates single cell rates of sulfate reduction while oxygen inhibits transcriptomic activity in coastal marine sediment.</title>
        <authorList>
            <person name="Lindsay M."/>
            <person name="Orcutt B."/>
            <person name="Emerson D."/>
            <person name="Stepanauskas R."/>
            <person name="D'Angelo T."/>
        </authorList>
    </citation>
    <scope>NUCLEOTIDE SEQUENCE [LARGE SCALE GENOMIC DNA]</scope>
    <source>
        <strain evidence="3">SAG AM-311-K15</strain>
    </source>
</reference>